<dbReference type="HOGENOM" id="CLU_044348_0_0_1"/>
<evidence type="ECO:0000313" key="3">
    <source>
        <dbReference type="Proteomes" id="UP000030655"/>
    </source>
</evidence>
<dbReference type="AlphaFoldDB" id="A0A059EW15"/>
<dbReference type="VEuPathDB" id="MicrosporidiaDB:H312_03535"/>
<dbReference type="PANTHER" id="PTHR47163">
    <property type="entry name" value="DDE_TNP_IS1595 DOMAIN-CONTAINING PROTEIN"/>
    <property type="match status" value="1"/>
</dbReference>
<feature type="domain" description="ISXO2-like transposase" evidence="1">
    <location>
        <begin position="135"/>
        <end position="281"/>
    </location>
</feature>
<proteinExistence type="predicted"/>
<sequence>MKSVNIEDKIIKMKTSKIVKFCFEKNILKQKQCCYHCNTNMKLVKAQTFKERKAWRCINSLCSKYQNRVSIRRGSFFESFKIKLKKILRILIRWSENQTQKLIMNKLNVSYAVLRKVLDKIIEKIKLYNEQNPIVIGGYNKFVEIDETMMNFKCKSHKGRSANNKTDAICLIEYDNKITKCYAEVIKDKTIGTILPIINRVVIPGSLIFTDEHKSYQNLNKQGFLHGTVCHKYEFLNKETGANTQAVESFNNYLKYWIKFKKGVETHRRSDFLVEFTWKFNHKNKIFKKLLDLLKI</sequence>
<gene>
    <name evidence="2" type="ORF">H312_03535</name>
</gene>
<dbReference type="InterPro" id="IPR053164">
    <property type="entry name" value="IS1016-like_transposase"/>
</dbReference>
<dbReference type="InterPro" id="IPR024445">
    <property type="entry name" value="Tnp_ISXO2-like"/>
</dbReference>
<dbReference type="EMBL" id="KK365388">
    <property type="protein sequence ID" value="KCZ79080.1"/>
    <property type="molecule type" value="Genomic_DNA"/>
</dbReference>
<dbReference type="PANTHER" id="PTHR47163:SF2">
    <property type="entry name" value="SI:DKEY-17M8.2"/>
    <property type="match status" value="1"/>
</dbReference>
<dbReference type="NCBIfam" id="NF033547">
    <property type="entry name" value="transpos_IS1595"/>
    <property type="match status" value="1"/>
</dbReference>
<accession>A0A059EW15</accession>
<evidence type="ECO:0000313" key="2">
    <source>
        <dbReference type="EMBL" id="KCZ79080.1"/>
    </source>
</evidence>
<dbReference type="Pfam" id="PF12762">
    <property type="entry name" value="DDE_Tnp_IS1595"/>
    <property type="match status" value="1"/>
</dbReference>
<organism evidence="2 3">
    <name type="scientific">Anncaliia algerae PRA339</name>
    <dbReference type="NCBI Taxonomy" id="1288291"/>
    <lineage>
        <taxon>Eukaryota</taxon>
        <taxon>Fungi</taxon>
        <taxon>Fungi incertae sedis</taxon>
        <taxon>Microsporidia</taxon>
        <taxon>Tubulinosematoidea</taxon>
        <taxon>Tubulinosematidae</taxon>
        <taxon>Anncaliia</taxon>
    </lineage>
</organism>
<dbReference type="SMART" id="SM01126">
    <property type="entry name" value="DDE_Tnp_IS1595"/>
    <property type="match status" value="1"/>
</dbReference>
<protein>
    <recommendedName>
        <fullName evidence="1">ISXO2-like transposase domain-containing protein</fullName>
    </recommendedName>
</protein>
<reference evidence="2 3" key="2">
    <citation type="submission" date="2014-03" db="EMBL/GenBank/DDBJ databases">
        <title>The Genome Sequence of Anncaliia algerae insect isolate PRA339.</title>
        <authorList>
            <consortium name="The Broad Institute Genome Sequencing Platform"/>
            <consortium name="The Broad Institute Genome Sequencing Center for Infectious Disease"/>
            <person name="Cuomo C."/>
            <person name="Becnel J."/>
            <person name="Sanscrainte N."/>
            <person name="Walker B."/>
            <person name="Young S.K."/>
            <person name="Zeng Q."/>
            <person name="Gargeya S."/>
            <person name="Fitzgerald M."/>
            <person name="Haas B."/>
            <person name="Abouelleil A."/>
            <person name="Alvarado L."/>
            <person name="Arachchi H.M."/>
            <person name="Berlin A.M."/>
            <person name="Chapman S.B."/>
            <person name="Dewar J."/>
            <person name="Goldberg J."/>
            <person name="Griggs A."/>
            <person name="Gujja S."/>
            <person name="Hansen M."/>
            <person name="Howarth C."/>
            <person name="Imamovic A."/>
            <person name="Larimer J."/>
            <person name="McCowan C."/>
            <person name="Murphy C."/>
            <person name="Neiman D."/>
            <person name="Pearson M."/>
            <person name="Priest M."/>
            <person name="Roberts A."/>
            <person name="Saif S."/>
            <person name="Shea T."/>
            <person name="Sisk P."/>
            <person name="Sykes S."/>
            <person name="Wortman J."/>
            <person name="Nusbaum C."/>
            <person name="Birren B."/>
        </authorList>
    </citation>
    <scope>NUCLEOTIDE SEQUENCE [LARGE SCALE GENOMIC DNA]</scope>
    <source>
        <strain evidence="2 3">PRA339</strain>
    </source>
</reference>
<name>A0A059EW15_9MICR</name>
<keyword evidence="3" id="KW-1185">Reference proteome</keyword>
<dbReference type="Proteomes" id="UP000030655">
    <property type="component" value="Unassembled WGS sequence"/>
</dbReference>
<reference evidence="3" key="1">
    <citation type="submission" date="2013-02" db="EMBL/GenBank/DDBJ databases">
        <authorList>
            <consortium name="The Broad Institute Genome Sequencing Platform"/>
            <person name="Cuomo C."/>
            <person name="Becnel J."/>
            <person name="Sanscrainte N."/>
            <person name="Walker B."/>
            <person name="Young S.K."/>
            <person name="Zeng Q."/>
            <person name="Gargeya S."/>
            <person name="Fitzgerald M."/>
            <person name="Haas B."/>
            <person name="Abouelleil A."/>
            <person name="Alvarado L."/>
            <person name="Arachchi H.M."/>
            <person name="Berlin A.M."/>
            <person name="Chapman S.B."/>
            <person name="Dewar J."/>
            <person name="Goldberg J."/>
            <person name="Griggs A."/>
            <person name="Gujja S."/>
            <person name="Hansen M."/>
            <person name="Howarth C."/>
            <person name="Imamovic A."/>
            <person name="Larimer J."/>
            <person name="McCowan C."/>
            <person name="Murphy C."/>
            <person name="Neiman D."/>
            <person name="Pearson M."/>
            <person name="Priest M."/>
            <person name="Roberts A."/>
            <person name="Saif S."/>
            <person name="Shea T."/>
            <person name="Sisk P."/>
            <person name="Sykes S."/>
            <person name="Wortman J."/>
            <person name="Nusbaum C."/>
            <person name="Birren B."/>
        </authorList>
    </citation>
    <scope>NUCLEOTIDE SEQUENCE [LARGE SCALE GENOMIC DNA]</scope>
    <source>
        <strain evidence="3">PRA339</strain>
    </source>
</reference>
<evidence type="ECO:0000259" key="1">
    <source>
        <dbReference type="SMART" id="SM01126"/>
    </source>
</evidence>